<comment type="caution">
    <text evidence="1">The sequence shown here is derived from an EMBL/GenBank/DDBJ whole genome shotgun (WGS) entry which is preliminary data.</text>
</comment>
<accession>A0ABR2QB76</accession>
<proteinExistence type="predicted"/>
<organism evidence="1 2">
    <name type="scientific">Hibiscus sabdariffa</name>
    <name type="common">roselle</name>
    <dbReference type="NCBI Taxonomy" id="183260"/>
    <lineage>
        <taxon>Eukaryota</taxon>
        <taxon>Viridiplantae</taxon>
        <taxon>Streptophyta</taxon>
        <taxon>Embryophyta</taxon>
        <taxon>Tracheophyta</taxon>
        <taxon>Spermatophyta</taxon>
        <taxon>Magnoliopsida</taxon>
        <taxon>eudicotyledons</taxon>
        <taxon>Gunneridae</taxon>
        <taxon>Pentapetalae</taxon>
        <taxon>rosids</taxon>
        <taxon>malvids</taxon>
        <taxon>Malvales</taxon>
        <taxon>Malvaceae</taxon>
        <taxon>Malvoideae</taxon>
        <taxon>Hibiscus</taxon>
    </lineage>
</organism>
<gene>
    <name evidence="1" type="ORF">V6N11_012444</name>
</gene>
<dbReference type="Proteomes" id="UP001396334">
    <property type="component" value="Unassembled WGS sequence"/>
</dbReference>
<dbReference type="PANTHER" id="PTHR31509">
    <property type="entry name" value="BPS1-LIKE PROTEIN"/>
    <property type="match status" value="1"/>
</dbReference>
<keyword evidence="2" id="KW-1185">Reference proteome</keyword>
<dbReference type="EMBL" id="JBBPBN010000042">
    <property type="protein sequence ID" value="KAK8997908.1"/>
    <property type="molecule type" value="Genomic_DNA"/>
</dbReference>
<evidence type="ECO:0000313" key="2">
    <source>
        <dbReference type="Proteomes" id="UP001396334"/>
    </source>
</evidence>
<evidence type="ECO:0000313" key="1">
    <source>
        <dbReference type="EMBL" id="KAK8997908.1"/>
    </source>
</evidence>
<reference evidence="1 2" key="1">
    <citation type="journal article" date="2024" name="G3 (Bethesda)">
        <title>Genome assembly of Hibiscus sabdariffa L. provides insights into metabolisms of medicinal natural products.</title>
        <authorList>
            <person name="Kim T."/>
        </authorList>
    </citation>
    <scope>NUCLEOTIDE SEQUENCE [LARGE SCALE GENOMIC DNA]</scope>
    <source>
        <strain evidence="1">TK-2024</strain>
        <tissue evidence="1">Old leaves</tissue>
    </source>
</reference>
<protein>
    <submittedName>
        <fullName evidence="1">Uncharacterized protein</fullName>
    </submittedName>
</protein>
<sequence length="312" mass="34808">MVLMVQKLSKLYHKLENHHHHHRAEVDVLSASLQAFRSDVSNCLNQLLSSNPNPGSEILSFPWIQQCFELLPLINKAFLKLVKHIDYPMTSWEAASLDQYLNYGLHVLELLNSASSSLSRLSQARLSFAHGLTLVDNSPSTAIEHLKAIQPQSSSLIKGLLDKEDREEKFGSCKERIVNEAMVELKSIGFWVFGVVLASLSGETKPYLEMKQVIAGFNTALLIDVIDSCVFDVIVEKGETLKEVKELNDAANCLVSAIVAGETSDAAAMDMEGKLGDFEKQMEVLEKQVDVLFSKVLATRNEVLHCVRQRKQ</sequence>
<name>A0ABR2QB76_9ROSI</name>